<feature type="domain" description="C2H2-type" evidence="10">
    <location>
        <begin position="498"/>
        <end position="525"/>
    </location>
</feature>
<evidence type="ECO:0000256" key="2">
    <source>
        <dbReference type="ARBA" id="ARBA00022737"/>
    </source>
</evidence>
<comment type="similarity">
    <text evidence="7">Belongs to the snail C2H2-type zinc-finger protein family.</text>
</comment>
<feature type="non-terminal residue" evidence="11">
    <location>
        <position position="1"/>
    </location>
</feature>
<evidence type="ECO:0000313" key="11">
    <source>
        <dbReference type="EMBL" id="JAT97738.1"/>
    </source>
</evidence>
<proteinExistence type="evidence at transcript level"/>
<evidence type="ECO:0000259" key="10">
    <source>
        <dbReference type="PROSITE" id="PS50157"/>
    </source>
</evidence>
<dbReference type="PANTHER" id="PTHR24388">
    <property type="entry name" value="ZINC FINGER PROTEIN"/>
    <property type="match status" value="1"/>
</dbReference>
<dbReference type="AlphaFoldDB" id="A0A1E1XEX2"/>
<dbReference type="GO" id="GO:0008270">
    <property type="term" value="F:zinc ion binding"/>
    <property type="evidence" value="ECO:0007669"/>
    <property type="project" value="UniProtKB-KW"/>
</dbReference>
<dbReference type="Pfam" id="PF00096">
    <property type="entry name" value="zf-C2H2"/>
    <property type="match status" value="1"/>
</dbReference>
<sequence length="746" mass="83355">KSYIAHRKQHCCKIVRNDSALLSVVSPTAEHQYEPSSQRADDFFSSLELQSIQTAIPNESHGCCTASKVGQADEDLEDAEDSDSDLYPPTSHTGGKWKPGWGPPARSYWKAVAQHREVPLQPVKEPATSSEEFICVPCNRRYSNNFSYLRHKETWYHLKRSGCISTVEVKSSKRRLASVAAKSAVEEEGQKCASTNSLCHASDVRMKSCCKCPSYTREEEQQQSSGTAAPGAQPSCSSGHCICSDNEVLNLEKSLPTRKCPGMTLPQANASMHAKPFQCTGINQDTVPVQGQDAELHCVTCNTQFLTLDEFNLHQCHFLISGQASEQFLYSTGLPETALRNISSNGPRLLTKDADMRRKRTSVPKLPCPHCKKLVNKSYMKLHMHRHTGEKPFVCSICDQHFSHRSTLNIHIKHHLGLRKFHCNQCNFRAVRRSMLRRHELSVHRPEVGLQPCPLPVASLQQQSIQQRTHNVRDQKAFSKTKIPACRTQPLPKPQPYFICDSCSYKTTKSHLLLDHQRLHTGEQPFQCPQCNFKASRRSQMHRHSRIHLGLKPYSCPYCKYCCNNQENLRKHILNTKKHSGKQMYPCSQCSFACNEYKAYKKHVLDKHKEDLTNNSHSLTVTADVEDQNILLPKCCDAITDPPSIDKPMTDSCTTLPEPAVFLTIISGLSEPDLEYSGVTSQALAVLDGLTSADSEVLTESSGGILLPSSLDSEFGDQLSAQLSDQGTFTALDTTDNMYTACLSAS</sequence>
<dbReference type="GO" id="GO:0000978">
    <property type="term" value="F:RNA polymerase II cis-regulatory region sequence-specific DNA binding"/>
    <property type="evidence" value="ECO:0007669"/>
    <property type="project" value="TreeGrafter"/>
</dbReference>
<dbReference type="Gene3D" id="3.30.160.60">
    <property type="entry name" value="Classic Zinc Finger"/>
    <property type="match status" value="5"/>
</dbReference>
<evidence type="ECO:0000256" key="4">
    <source>
        <dbReference type="ARBA" id="ARBA00022833"/>
    </source>
</evidence>
<accession>A0A1E1XEX2</accession>
<feature type="domain" description="C2H2-type" evidence="10">
    <location>
        <begin position="393"/>
        <end position="420"/>
    </location>
</feature>
<evidence type="ECO:0000256" key="9">
    <source>
        <dbReference type="SAM" id="MobiDB-lite"/>
    </source>
</evidence>
<dbReference type="PROSITE" id="PS50157">
    <property type="entry name" value="ZINC_FINGER_C2H2_2"/>
    <property type="match status" value="5"/>
</dbReference>
<evidence type="ECO:0000256" key="7">
    <source>
        <dbReference type="ARBA" id="ARBA00037948"/>
    </source>
</evidence>
<reference evidence="11" key="1">
    <citation type="journal article" date="2017" name="Front. Cell. Infect. Microbiol.">
        <title>The Distinct Transcriptional Response of the Midgut of Amblyomma sculptum and Amblyomma aureolatum Ticks to Rickettsia rickettsii Correlates to Their Differences in Susceptibility to Infection.</title>
        <authorList>
            <person name="Martins L.A."/>
            <person name="Galletti M.F.B.M."/>
            <person name="Ribeiro J.M."/>
            <person name="Fujita A."/>
            <person name="Costa F.B."/>
            <person name="Labruna M.B."/>
            <person name="Daffre S."/>
            <person name="Fogaca A.C."/>
        </authorList>
    </citation>
    <scope>NUCLEOTIDE SEQUENCE</scope>
</reference>
<dbReference type="FunFam" id="3.30.160.60:FF:002343">
    <property type="entry name" value="Zinc finger protein 33A"/>
    <property type="match status" value="1"/>
</dbReference>
<feature type="domain" description="C2H2-type" evidence="10">
    <location>
        <begin position="554"/>
        <end position="584"/>
    </location>
</feature>
<feature type="domain" description="C2H2-type" evidence="10">
    <location>
        <begin position="526"/>
        <end position="553"/>
    </location>
</feature>
<dbReference type="InterPro" id="IPR013087">
    <property type="entry name" value="Znf_C2H2_type"/>
</dbReference>
<name>A0A1E1XEX2_9ACAR</name>
<feature type="compositionally biased region" description="Acidic residues" evidence="9">
    <location>
        <begin position="74"/>
        <end position="84"/>
    </location>
</feature>
<keyword evidence="2" id="KW-0677">Repeat</keyword>
<keyword evidence="4" id="KW-0862">Zinc</keyword>
<dbReference type="SUPFAM" id="SSF57667">
    <property type="entry name" value="beta-beta-alpha zinc fingers"/>
    <property type="match status" value="3"/>
</dbReference>
<dbReference type="SMART" id="SM00355">
    <property type="entry name" value="ZnF_C2H2"/>
    <property type="match status" value="9"/>
</dbReference>
<feature type="region of interest" description="Disordered" evidence="9">
    <location>
        <begin position="74"/>
        <end position="99"/>
    </location>
</feature>
<dbReference type="PANTHER" id="PTHR24388:SF102">
    <property type="entry name" value="ZINC FINGER PROTEIN 407"/>
    <property type="match status" value="1"/>
</dbReference>
<evidence type="ECO:0000256" key="6">
    <source>
        <dbReference type="ARBA" id="ARBA00023242"/>
    </source>
</evidence>
<dbReference type="InterPro" id="IPR036236">
    <property type="entry name" value="Znf_C2H2_sf"/>
</dbReference>
<dbReference type="FunFam" id="3.30.160.60:FF:000176">
    <property type="entry name" value="zinc finger protein 70"/>
    <property type="match status" value="1"/>
</dbReference>
<protein>
    <submittedName>
        <fullName evidence="11">Putative c2h2-type zn-finger protein</fullName>
    </submittedName>
</protein>
<dbReference type="GO" id="GO:0000981">
    <property type="term" value="F:DNA-binding transcription factor activity, RNA polymerase II-specific"/>
    <property type="evidence" value="ECO:0007669"/>
    <property type="project" value="TreeGrafter"/>
</dbReference>
<dbReference type="EMBL" id="GFAC01001450">
    <property type="protein sequence ID" value="JAT97738.1"/>
    <property type="molecule type" value="mRNA"/>
</dbReference>
<dbReference type="InterPro" id="IPR050527">
    <property type="entry name" value="Snail/Krueppel_Znf"/>
</dbReference>
<evidence type="ECO:0000256" key="8">
    <source>
        <dbReference type="PROSITE-ProRule" id="PRU00042"/>
    </source>
</evidence>
<keyword evidence="3 8" id="KW-0863">Zinc-finger</keyword>
<evidence type="ECO:0000256" key="1">
    <source>
        <dbReference type="ARBA" id="ARBA00022723"/>
    </source>
</evidence>
<keyword evidence="6" id="KW-0539">Nucleus</keyword>
<keyword evidence="1" id="KW-0479">Metal-binding</keyword>
<evidence type="ECO:0000256" key="5">
    <source>
        <dbReference type="ARBA" id="ARBA00023125"/>
    </source>
</evidence>
<dbReference type="PROSITE" id="PS00028">
    <property type="entry name" value="ZINC_FINGER_C2H2_1"/>
    <property type="match status" value="3"/>
</dbReference>
<evidence type="ECO:0000256" key="3">
    <source>
        <dbReference type="ARBA" id="ARBA00022771"/>
    </source>
</evidence>
<organism evidence="11">
    <name type="scientific">Amblyomma aureolatum</name>
    <dbReference type="NCBI Taxonomy" id="187763"/>
    <lineage>
        <taxon>Eukaryota</taxon>
        <taxon>Metazoa</taxon>
        <taxon>Ecdysozoa</taxon>
        <taxon>Arthropoda</taxon>
        <taxon>Chelicerata</taxon>
        <taxon>Arachnida</taxon>
        <taxon>Acari</taxon>
        <taxon>Parasitiformes</taxon>
        <taxon>Ixodida</taxon>
        <taxon>Ixodoidea</taxon>
        <taxon>Ixodidae</taxon>
        <taxon>Amblyomminae</taxon>
        <taxon>Amblyomma</taxon>
    </lineage>
</organism>
<feature type="domain" description="C2H2-type" evidence="10">
    <location>
        <begin position="421"/>
        <end position="449"/>
    </location>
</feature>
<keyword evidence="5" id="KW-0238">DNA-binding</keyword>